<sequence length="431" mass="50559">MFFRIIFLFVWIQAAHFVVDENDNENNESNLTEQQIITNLLGNNSQHYDWRKRPRGTLKPTSDHHPVDVSCNLFLRSISEVDEINNKITLQITFRQEWIDERLNFASDVFDHVNLLPAQRIWLPDTFFQNELDGKKHEIDQPNVFLRIKKNQAKVLYSTRLTLTLSCPMLLKNFPFDVQKCSIDFAPFAHTMSDIIFHWSGIHPIQVKAGLSHGLSKFTLKETLTESCSSSTNTGSYSCLQAIMIFERDYSYYISQLYIPSKHLNSSIIFVIVSWITFWLNKDQILIRLSLSFAALLMLLIQVLRINGSLPQTPHMKAIDIWMNVCFSFIFWTILEFVLVHLLAGQNNIRRDNWHRQKFTINEIQNDDPNALIPQNNVLVEDGVTEQEPNNCWFKFWQKHDKASKLDLFSRVLFPICFLIFNVVYWINYLS</sequence>
<evidence type="ECO:0000313" key="2">
    <source>
        <dbReference type="WBParaSite" id="JU765_v2.g5206.t2"/>
    </source>
</evidence>
<accession>A0AC34RBA9</accession>
<dbReference type="Proteomes" id="UP000887576">
    <property type="component" value="Unplaced"/>
</dbReference>
<protein>
    <submittedName>
        <fullName evidence="2">Glutamate-gated chloride channel</fullName>
    </submittedName>
</protein>
<name>A0AC34RBA9_9BILA</name>
<proteinExistence type="predicted"/>
<evidence type="ECO:0000313" key="1">
    <source>
        <dbReference type="Proteomes" id="UP000887576"/>
    </source>
</evidence>
<dbReference type="WBParaSite" id="JU765_v2.g5206.t2">
    <property type="protein sequence ID" value="JU765_v2.g5206.t2"/>
    <property type="gene ID" value="JU765_v2.g5206"/>
</dbReference>
<reference evidence="2" key="1">
    <citation type="submission" date="2022-11" db="UniProtKB">
        <authorList>
            <consortium name="WormBaseParasite"/>
        </authorList>
    </citation>
    <scope>IDENTIFICATION</scope>
</reference>
<organism evidence="1 2">
    <name type="scientific">Panagrolaimus sp. JU765</name>
    <dbReference type="NCBI Taxonomy" id="591449"/>
    <lineage>
        <taxon>Eukaryota</taxon>
        <taxon>Metazoa</taxon>
        <taxon>Ecdysozoa</taxon>
        <taxon>Nematoda</taxon>
        <taxon>Chromadorea</taxon>
        <taxon>Rhabditida</taxon>
        <taxon>Tylenchina</taxon>
        <taxon>Panagrolaimomorpha</taxon>
        <taxon>Panagrolaimoidea</taxon>
        <taxon>Panagrolaimidae</taxon>
        <taxon>Panagrolaimus</taxon>
    </lineage>
</organism>